<reference evidence="3" key="1">
    <citation type="submission" date="2016-10" db="EMBL/GenBank/DDBJ databases">
        <authorList>
            <person name="Varghese N."/>
            <person name="Submissions S."/>
        </authorList>
    </citation>
    <scope>NUCLEOTIDE SEQUENCE [LARGE SCALE GENOMIC DNA]</scope>
    <source>
        <strain evidence="3">DSM 46838</strain>
    </source>
</reference>
<sequence length="312" mass="31660">MVTLGAPPADNGQVWVTWVLAALAVWLVLSFGAAVVIGRSIRLADRRAPRVTADAVHSPADLAPAPQAVAARVRRRVVPVPPVGIALFAIALGLETVGYVTRLTGATGQTAQLLSMDAPWSLPRLFVAALFAAAALAAVAGAGSIPGRRTWWVAVGLVAGTVAAVKAGSTVHSDALRSLEVQLGSTGALAVSALAAAAVVGGLWFLSRTERRDRRRVLGVLSLYAVASVGLSAVSSVVAGAYGAASKLAAAATFLEESGEALAGVSFLVAVLVGVAPRVVLPAAWALRRSADAHTLELPEALPTRAEGSARS</sequence>
<evidence type="ECO:0000313" key="2">
    <source>
        <dbReference type="EMBL" id="SFF51463.1"/>
    </source>
</evidence>
<dbReference type="Proteomes" id="UP000198589">
    <property type="component" value="Unassembled WGS sequence"/>
</dbReference>
<gene>
    <name evidence="2" type="ORF">SAMN05216574_115122</name>
</gene>
<evidence type="ECO:0000313" key="3">
    <source>
        <dbReference type="Proteomes" id="UP000198589"/>
    </source>
</evidence>
<feature type="transmembrane region" description="Helical" evidence="1">
    <location>
        <begin position="82"/>
        <end position="101"/>
    </location>
</feature>
<proteinExistence type="predicted"/>
<keyword evidence="1" id="KW-0812">Transmembrane</keyword>
<feature type="transmembrane region" description="Helical" evidence="1">
    <location>
        <begin position="15"/>
        <end position="37"/>
    </location>
</feature>
<keyword evidence="1" id="KW-0472">Membrane</keyword>
<organism evidence="2 3">
    <name type="scientific">Blastococcus tunisiensis</name>
    <dbReference type="NCBI Taxonomy" id="1798228"/>
    <lineage>
        <taxon>Bacteria</taxon>
        <taxon>Bacillati</taxon>
        <taxon>Actinomycetota</taxon>
        <taxon>Actinomycetes</taxon>
        <taxon>Geodermatophilales</taxon>
        <taxon>Geodermatophilaceae</taxon>
        <taxon>Blastococcus</taxon>
    </lineage>
</organism>
<feature type="transmembrane region" description="Helical" evidence="1">
    <location>
        <begin position="218"/>
        <end position="242"/>
    </location>
</feature>
<name>A0A1I2JC96_9ACTN</name>
<feature type="transmembrane region" description="Helical" evidence="1">
    <location>
        <begin position="188"/>
        <end position="206"/>
    </location>
</feature>
<dbReference type="STRING" id="1798228.SAMN05216574_115122"/>
<dbReference type="AlphaFoldDB" id="A0A1I2JC96"/>
<keyword evidence="3" id="KW-1185">Reference proteome</keyword>
<evidence type="ECO:0000256" key="1">
    <source>
        <dbReference type="SAM" id="Phobius"/>
    </source>
</evidence>
<feature type="transmembrane region" description="Helical" evidence="1">
    <location>
        <begin position="121"/>
        <end position="143"/>
    </location>
</feature>
<accession>A0A1I2JC96</accession>
<feature type="transmembrane region" description="Helical" evidence="1">
    <location>
        <begin position="262"/>
        <end position="281"/>
    </location>
</feature>
<keyword evidence="1" id="KW-1133">Transmembrane helix</keyword>
<feature type="transmembrane region" description="Helical" evidence="1">
    <location>
        <begin position="150"/>
        <end position="168"/>
    </location>
</feature>
<protein>
    <submittedName>
        <fullName evidence="2">Uncharacterized protein</fullName>
    </submittedName>
</protein>
<dbReference type="EMBL" id="FOND01000015">
    <property type="protein sequence ID" value="SFF51463.1"/>
    <property type="molecule type" value="Genomic_DNA"/>
</dbReference>